<organism evidence="2 3">
    <name type="scientific">Methanocaldococcus villosus KIN24-T80</name>
    <dbReference type="NCBI Taxonomy" id="1069083"/>
    <lineage>
        <taxon>Archaea</taxon>
        <taxon>Methanobacteriati</taxon>
        <taxon>Methanobacteriota</taxon>
        <taxon>Methanomada group</taxon>
        <taxon>Methanococci</taxon>
        <taxon>Methanococcales</taxon>
        <taxon>Methanocaldococcaceae</taxon>
        <taxon>Methanocaldococcus</taxon>
    </lineage>
</organism>
<sequence length="146" mass="16963">MKDDSSYLDFDFEKGKIREKIQEFLGNNTESKRILYEHIDSLEEFVKNTIKELKESEEGLSSEGKNKIWGAFLYYSTLVDVFTFSQLSKFMIDESEILRVEKLKAELEVAIALARSKYQAKSRRDIVRSIMYLSIALGIIFGLKLI</sequence>
<name>N6VXE5_9EURY</name>
<evidence type="ECO:0000256" key="1">
    <source>
        <dbReference type="SAM" id="Phobius"/>
    </source>
</evidence>
<dbReference type="Proteomes" id="UP000053695">
    <property type="component" value="Unassembled WGS sequence"/>
</dbReference>
<reference evidence="2 3" key="1">
    <citation type="journal article" date="2013" name="Genome Announc.">
        <title>Draft Genome Sequence of a Highly Flagellated, Fast-Swimming Archaeon, Methanocaldococcus villosus Strain KIN24-T80 (DSM 22612).</title>
        <authorList>
            <person name="Thennarasu S."/>
            <person name="Polireddy D."/>
            <person name="Antony A."/>
            <person name="Yada M.R."/>
            <person name="Algarawi S."/>
            <person name="Sivakumar N."/>
        </authorList>
    </citation>
    <scope>NUCLEOTIDE SEQUENCE [LARGE SCALE GENOMIC DNA]</scope>
    <source>
        <strain evidence="2 3">KIN24-T80</strain>
    </source>
</reference>
<dbReference type="EMBL" id="APMM01000045">
    <property type="protein sequence ID" value="ENN95797.1"/>
    <property type="molecule type" value="Genomic_DNA"/>
</dbReference>
<dbReference type="AlphaFoldDB" id="N6VXE5"/>
<dbReference type="RefSeq" id="WP_004592896.1">
    <property type="nucleotide sequence ID" value="NZ_APMM01000045.1"/>
</dbReference>
<evidence type="ECO:0000313" key="3">
    <source>
        <dbReference type="Proteomes" id="UP000053695"/>
    </source>
</evidence>
<evidence type="ECO:0000313" key="2">
    <source>
        <dbReference type="EMBL" id="ENN95797.1"/>
    </source>
</evidence>
<dbReference type="PATRIC" id="fig|1069083.5.peg.1145"/>
<gene>
    <name evidence="2" type="ORF">J422_05873</name>
</gene>
<keyword evidence="1" id="KW-0812">Transmembrane</keyword>
<accession>N6VXE5</accession>
<proteinExistence type="predicted"/>
<keyword evidence="3" id="KW-1185">Reference proteome</keyword>
<comment type="caution">
    <text evidence="2">The sequence shown here is derived from an EMBL/GenBank/DDBJ whole genome shotgun (WGS) entry which is preliminary data.</text>
</comment>
<feature type="transmembrane region" description="Helical" evidence="1">
    <location>
        <begin position="126"/>
        <end position="143"/>
    </location>
</feature>
<protein>
    <submittedName>
        <fullName evidence="2">Uncharacterized protein</fullName>
    </submittedName>
</protein>
<keyword evidence="1" id="KW-1133">Transmembrane helix</keyword>
<keyword evidence="1" id="KW-0472">Membrane</keyword>
<dbReference type="STRING" id="1069083.GCA_000371805_00849"/>